<feature type="domain" description="RAP" evidence="1">
    <location>
        <begin position="542"/>
        <end position="600"/>
    </location>
</feature>
<accession>A0A9Q1C0H9</accession>
<dbReference type="InterPro" id="IPR013584">
    <property type="entry name" value="RAP"/>
</dbReference>
<dbReference type="Proteomes" id="UP001152320">
    <property type="component" value="Chromosome 9"/>
</dbReference>
<dbReference type="PANTHER" id="PTHR21228:SF69">
    <property type="entry name" value="GH07286P"/>
    <property type="match status" value="1"/>
</dbReference>
<evidence type="ECO:0000313" key="3">
    <source>
        <dbReference type="Proteomes" id="UP001152320"/>
    </source>
</evidence>
<evidence type="ECO:0000313" key="2">
    <source>
        <dbReference type="EMBL" id="KAJ8036023.1"/>
    </source>
</evidence>
<dbReference type="InterPro" id="IPR013579">
    <property type="entry name" value="FAST_2"/>
</dbReference>
<protein>
    <submittedName>
        <fullName evidence="2">FAST kinase domain-containing protein 4</fullName>
    </submittedName>
</protein>
<dbReference type="PROSITE" id="PS51286">
    <property type="entry name" value="RAP"/>
    <property type="match status" value="1"/>
</dbReference>
<dbReference type="SMART" id="SM00952">
    <property type="entry name" value="RAP"/>
    <property type="match status" value="1"/>
</dbReference>
<comment type="caution">
    <text evidence="2">The sequence shown here is derived from an EMBL/GenBank/DDBJ whole genome shotgun (WGS) entry which is preliminary data.</text>
</comment>
<sequence>MERALRLVRPSIRVVQLCQSGSVECSPVYQGAVWRTIGARRLSSVEGSRSNFTTESLSESVVAQLKSARKSEEILSLVHTNELSGNQASLALSALRNSNLQTEKRNLSSDDRFMSLLGTLEGSLSNLSVESLVSSIINLFKLQQFNSPTVHLLVSECRQRLRGMSTRHLGVLVCHSKLLAKNASSASLVKEALRVLELRWREMNSPFLLKRFLKTSLHLSPSFVEKLEDKTLALIDSFSFQDLVEIVQCFTLSKCHSLLVLRAISYQVEEQRSQWEVTQLMNLVNNMRLSRFYNALFFKEVAAFCTEHLSESSPQQIAEMVRCFGLLRMPESTLFSAIVDNISNRIAEFSLPELQKIAFGLSIVKVKPPTQMVKRLVFEFDSLTFAEQIEVCLALGVFNAAPADQVRKIFESTTAVENTMNATGPDSIPLQLKLLQLNTYARLECQDYKGPFLDEELAKYPKVGEDSGSALHRDVVGKLEAMFGNEKFFLSNVKLDCGYFIDAEIAFDNKGEPFSNLDYNTSRDSKNHSPLRKDLPEDVSRVAVVVHGPASYLHESSELSGRRVMMVRQLQALKYNILQVPYEEWSNLKSDLKKVKYLKEKLDQIIKRS</sequence>
<dbReference type="OrthoDB" id="6501018at2759"/>
<organism evidence="2 3">
    <name type="scientific">Holothuria leucospilota</name>
    <name type="common">Black long sea cucumber</name>
    <name type="synonym">Mertensiothuria leucospilota</name>
    <dbReference type="NCBI Taxonomy" id="206669"/>
    <lineage>
        <taxon>Eukaryota</taxon>
        <taxon>Metazoa</taxon>
        <taxon>Echinodermata</taxon>
        <taxon>Eleutherozoa</taxon>
        <taxon>Echinozoa</taxon>
        <taxon>Holothuroidea</taxon>
        <taxon>Aspidochirotacea</taxon>
        <taxon>Aspidochirotida</taxon>
        <taxon>Holothuriidae</taxon>
        <taxon>Holothuria</taxon>
    </lineage>
</organism>
<dbReference type="Pfam" id="PF08368">
    <property type="entry name" value="FAST_2"/>
    <property type="match status" value="1"/>
</dbReference>
<keyword evidence="3" id="KW-1185">Reference proteome</keyword>
<dbReference type="AlphaFoldDB" id="A0A9Q1C0H9"/>
<proteinExistence type="predicted"/>
<dbReference type="GO" id="GO:0000963">
    <property type="term" value="P:mitochondrial RNA processing"/>
    <property type="evidence" value="ECO:0007669"/>
    <property type="project" value="TreeGrafter"/>
</dbReference>
<dbReference type="InterPro" id="IPR050870">
    <property type="entry name" value="FAST_kinase"/>
</dbReference>
<dbReference type="InterPro" id="IPR058917">
    <property type="entry name" value="RESC6_dom"/>
</dbReference>
<name>A0A9Q1C0H9_HOLLE</name>
<dbReference type="Pfam" id="PF26188">
    <property type="entry name" value="RESC6"/>
    <property type="match status" value="1"/>
</dbReference>
<dbReference type="EMBL" id="JAIZAY010000009">
    <property type="protein sequence ID" value="KAJ8036023.1"/>
    <property type="molecule type" value="Genomic_DNA"/>
</dbReference>
<dbReference type="GO" id="GO:0035770">
    <property type="term" value="C:ribonucleoprotein granule"/>
    <property type="evidence" value="ECO:0007669"/>
    <property type="project" value="TreeGrafter"/>
</dbReference>
<dbReference type="PANTHER" id="PTHR21228">
    <property type="entry name" value="FAST LEU-RICH DOMAIN-CONTAINING"/>
    <property type="match status" value="1"/>
</dbReference>
<dbReference type="GO" id="GO:0003723">
    <property type="term" value="F:RNA binding"/>
    <property type="evidence" value="ECO:0007669"/>
    <property type="project" value="TreeGrafter"/>
</dbReference>
<dbReference type="GO" id="GO:0016301">
    <property type="term" value="F:kinase activity"/>
    <property type="evidence" value="ECO:0007669"/>
    <property type="project" value="UniProtKB-KW"/>
</dbReference>
<keyword evidence="2" id="KW-0418">Kinase</keyword>
<evidence type="ECO:0000259" key="1">
    <source>
        <dbReference type="PROSITE" id="PS51286"/>
    </source>
</evidence>
<keyword evidence="2" id="KW-0808">Transferase</keyword>
<dbReference type="GO" id="GO:0044528">
    <property type="term" value="P:regulation of mitochondrial mRNA stability"/>
    <property type="evidence" value="ECO:0007669"/>
    <property type="project" value="TreeGrafter"/>
</dbReference>
<dbReference type="GO" id="GO:0005759">
    <property type="term" value="C:mitochondrial matrix"/>
    <property type="evidence" value="ECO:0007669"/>
    <property type="project" value="TreeGrafter"/>
</dbReference>
<reference evidence="2" key="1">
    <citation type="submission" date="2021-10" db="EMBL/GenBank/DDBJ databases">
        <title>Tropical sea cucumber genome reveals ecological adaptation and Cuvierian tubules defense mechanism.</title>
        <authorList>
            <person name="Chen T."/>
        </authorList>
    </citation>
    <scope>NUCLEOTIDE SEQUENCE</scope>
    <source>
        <strain evidence="2">Nanhai2018</strain>
        <tissue evidence="2">Muscle</tissue>
    </source>
</reference>
<dbReference type="Pfam" id="PF08373">
    <property type="entry name" value="RAP"/>
    <property type="match status" value="1"/>
</dbReference>
<gene>
    <name evidence="2" type="ORF">HOLleu_19880</name>
</gene>